<evidence type="ECO:0000256" key="5">
    <source>
        <dbReference type="SAM" id="SignalP"/>
    </source>
</evidence>
<dbReference type="InterPro" id="IPR036909">
    <property type="entry name" value="Cyt_c-like_dom_sf"/>
</dbReference>
<dbReference type="InterPro" id="IPR011042">
    <property type="entry name" value="6-blade_b-propeller_TolB-like"/>
</dbReference>
<dbReference type="SUPFAM" id="SSF52317">
    <property type="entry name" value="Class I glutamine amidotransferase-like"/>
    <property type="match status" value="1"/>
</dbReference>
<dbReference type="RefSeq" id="WP_007280403.1">
    <property type="nucleotide sequence ID" value="NZ_ABCK01000023.1"/>
</dbReference>
<keyword evidence="1 4" id="KW-0349">Heme</keyword>
<dbReference type="PANTHER" id="PTHR33546:SF1">
    <property type="entry name" value="LARGE, MULTIFUNCTIONAL SECRETED PROTEIN"/>
    <property type="match status" value="1"/>
</dbReference>
<dbReference type="SUPFAM" id="SSF46626">
    <property type="entry name" value="Cytochrome c"/>
    <property type="match status" value="1"/>
</dbReference>
<dbReference type="Pfam" id="PF06283">
    <property type="entry name" value="ThuA"/>
    <property type="match status" value="1"/>
</dbReference>
<feature type="domain" description="Cytochrome c" evidence="6">
    <location>
        <begin position="1175"/>
        <end position="1311"/>
    </location>
</feature>
<proteinExistence type="predicted"/>
<dbReference type="InterPro" id="IPR011989">
    <property type="entry name" value="ARM-like"/>
</dbReference>
<evidence type="ECO:0000313" key="7">
    <source>
        <dbReference type="EMBL" id="EDM25878.1"/>
    </source>
</evidence>
<comment type="caution">
    <text evidence="7">The sequence shown here is derived from an EMBL/GenBank/DDBJ whole genome shotgun (WGS) entry which is preliminary data.</text>
</comment>
<dbReference type="eggNOG" id="COG2133">
    <property type="taxonomic scope" value="Bacteria"/>
</dbReference>
<dbReference type="InterPro" id="IPR029062">
    <property type="entry name" value="Class_I_gatase-like"/>
</dbReference>
<dbReference type="Pfam" id="PF23500">
    <property type="entry name" value="DUF7133"/>
    <property type="match status" value="1"/>
</dbReference>
<dbReference type="InterPro" id="IPR008979">
    <property type="entry name" value="Galactose-bd-like_sf"/>
</dbReference>
<dbReference type="InterPro" id="IPR009056">
    <property type="entry name" value="Cyt_c-like_dom"/>
</dbReference>
<evidence type="ECO:0000256" key="1">
    <source>
        <dbReference type="ARBA" id="ARBA00022617"/>
    </source>
</evidence>
<dbReference type="eggNOG" id="COG3828">
    <property type="taxonomic scope" value="Bacteria"/>
</dbReference>
<dbReference type="PROSITE" id="PS51007">
    <property type="entry name" value="CYTC"/>
    <property type="match status" value="1"/>
</dbReference>
<evidence type="ECO:0000313" key="8">
    <source>
        <dbReference type="Proteomes" id="UP000004947"/>
    </source>
</evidence>
<dbReference type="InterPro" id="IPR016024">
    <property type="entry name" value="ARM-type_fold"/>
</dbReference>
<feature type="chain" id="PRO_5002691377" description="Cytochrome c domain-containing protein" evidence="5">
    <location>
        <begin position="18"/>
        <end position="1312"/>
    </location>
</feature>
<dbReference type="InterPro" id="IPR038637">
    <property type="entry name" value="NPCBM_sf"/>
</dbReference>
<dbReference type="NCBIfam" id="TIGR02604">
    <property type="entry name" value="Piru_Ver_Nterm"/>
    <property type="match status" value="1"/>
</dbReference>
<dbReference type="Gene3D" id="1.25.10.10">
    <property type="entry name" value="Leucine-rich Repeat Variant"/>
    <property type="match status" value="1"/>
</dbReference>
<reference evidence="7 8" key="1">
    <citation type="journal article" date="2010" name="J. Bacteriol.">
        <title>Genome sequence of Lentisphaera araneosa HTCC2155T, the type species of the order Lentisphaerales in the phylum Lentisphaerae.</title>
        <authorList>
            <person name="Thrash J.C."/>
            <person name="Cho J.C."/>
            <person name="Vergin K.L."/>
            <person name="Morris R.M."/>
            <person name="Giovannoni S.J."/>
        </authorList>
    </citation>
    <scope>NUCLEOTIDE SEQUENCE [LARGE SCALE GENOMIC DNA]</scope>
    <source>
        <strain evidence="7 8">HTCC2155</strain>
    </source>
</reference>
<feature type="signal peptide" evidence="5">
    <location>
        <begin position="1"/>
        <end position="17"/>
    </location>
</feature>
<evidence type="ECO:0000259" key="6">
    <source>
        <dbReference type="PROSITE" id="PS51007"/>
    </source>
</evidence>
<dbReference type="NCBIfam" id="TIGR02603">
    <property type="entry name" value="CxxCH_TIGR02603"/>
    <property type="match status" value="1"/>
</dbReference>
<keyword evidence="8" id="KW-1185">Reference proteome</keyword>
<keyword evidence="5" id="KW-0732">Signal</keyword>
<dbReference type="InterPro" id="IPR013427">
    <property type="entry name" value="Haem-bd_dom_put"/>
</dbReference>
<gene>
    <name evidence="7" type="ORF">LNTAR_01687</name>
</gene>
<dbReference type="SUPFAM" id="SSF63829">
    <property type="entry name" value="Calcium-dependent phosphotriesterase"/>
    <property type="match status" value="1"/>
</dbReference>
<dbReference type="SUPFAM" id="SSF48371">
    <property type="entry name" value="ARM repeat"/>
    <property type="match status" value="1"/>
</dbReference>
<evidence type="ECO:0000256" key="2">
    <source>
        <dbReference type="ARBA" id="ARBA00022723"/>
    </source>
</evidence>
<evidence type="ECO:0000256" key="4">
    <source>
        <dbReference type="PROSITE-ProRule" id="PRU00433"/>
    </source>
</evidence>
<dbReference type="Gene3D" id="2.120.10.30">
    <property type="entry name" value="TolB, C-terminal domain"/>
    <property type="match status" value="1"/>
</dbReference>
<dbReference type="Gene3D" id="3.40.50.880">
    <property type="match status" value="1"/>
</dbReference>
<dbReference type="InterPro" id="IPR029010">
    <property type="entry name" value="ThuA-like"/>
</dbReference>
<dbReference type="InterPro" id="IPR055557">
    <property type="entry name" value="DUF7133"/>
</dbReference>
<dbReference type="eggNOG" id="COG1413">
    <property type="taxonomic scope" value="Bacteria"/>
</dbReference>
<dbReference type="eggNOG" id="COG2010">
    <property type="taxonomic scope" value="Bacteria"/>
</dbReference>
<dbReference type="InterPro" id="IPR013222">
    <property type="entry name" value="Glyco_hyd_98_carb-bd"/>
</dbReference>
<dbReference type="PANTHER" id="PTHR33546">
    <property type="entry name" value="LARGE, MULTIFUNCTIONAL SECRETED PROTEIN-RELATED"/>
    <property type="match status" value="1"/>
</dbReference>
<dbReference type="GO" id="GO:0046872">
    <property type="term" value="F:metal ion binding"/>
    <property type="evidence" value="ECO:0007669"/>
    <property type="project" value="UniProtKB-KW"/>
</dbReference>
<dbReference type="Gene3D" id="2.60.120.1060">
    <property type="entry name" value="NPCBM/NEW2 domain"/>
    <property type="match status" value="2"/>
</dbReference>
<dbReference type="Gene3D" id="1.10.760.10">
    <property type="entry name" value="Cytochrome c-like domain"/>
    <property type="match status" value="1"/>
</dbReference>
<accession>A6DRD1</accession>
<dbReference type="GO" id="GO:0020037">
    <property type="term" value="F:heme binding"/>
    <property type="evidence" value="ECO:0007669"/>
    <property type="project" value="InterPro"/>
</dbReference>
<name>A6DRD1_9BACT</name>
<keyword evidence="3 4" id="KW-0408">Iron</keyword>
<dbReference type="OrthoDB" id="232040at2"/>
<sequence length="1312" mass="145040">MLKKLIAFTCLAACSFAADKAKVILIAGQDSHGPGDHEFLAGCTILKNKLDKTMGDKIETLLIDQNKWPSDNKVFEDADAIVIYSDGLGRHPIKDKQAFIGKLMDKGVGLAMMHFACDVPKGEQGENFKKWIGGHYETRWSTNPHWTCDSILHKTHPISKSVKNFSVNDEWYFNMRWADEPFHTEILKGVPDKIARSGKSSHPRGPYQHIVEAEGREETLLWCVERKDGGRGFGFTGGHNHENWQNDEYRKLILNAIVWLAKVEVPEGGVPSVTPTDAELHHMTKADRGAVKKKKAPKKVAKTSSKKTSFLYHSKILKKDQFVEISVNLKGRKTFALFNGDGGDNINFDHAIWINPRLLGPKGELPLSKIKWTQAQAGWKAPQLGKTAEGKDYLINGKKITNVIGTHAASSIEYKIPAGYDTFKATGKPCSGSKNQASLTFGITPTFIDPKSIAPAVTETTIPVDKFDVYEELEATVWATSPMFYNPTNMDIDHKGRIWVAEGVNYRNFRKPNITVKHPEGDRIMVLEDTNNDGKADKSHVFVQDKELVAPLGISVIGNRVIVAQPPSLIMYIDVDGDAKFNPAVDKKEILLTGFSGLDHDHSLHSVTFGPDGEYYFNQGNAGFSEVTDKDGFTVRAGSSYTGGSPHNTSNKQGEVSDDGHIYVGGFAARVKPDGTGLTVIGHNFRNSYEQTVTSFGDVFQNDNDDPPACRTTWLMEYGNTGFSSADGTRKWKLDQRPGQSVPVAEWRQEDPGTIPAGDVYGGGAPTGITYYENGALGKKYEGMLLSAESVKRVIYGYFPKTEGAGFELKRFNFFNSKTGGISNWFRPSDVTVGSDGAIYVADWFDPGVGGHAMRDASGSGTIYRIAPKGFKPVNPKIDTSTIEGAIAALKSPNINVRSMGFIKLKEEGSKSIPALKSMLKEDNKYFRARAIWLLSQIGGSGLNAVEALLKHDDAQTRIVAYRALRRQNHKFWEISAELASDPAMAVRREVALAMRNHSFEKTHKILLEIARGFDGKDRWYLEALGTACAKKETEMYDYLHTNLLPGSALSWSPAFAKIAWRLHQPAALSDFRKRALAEELSFEERKENLVAIAFVDTKQAAELMLAIANQGPADTKELATWWVNNKNRSTWKNYNLTAKLTAKVEKKKTLDLSKHLTKSNGKLPSIKELLKLKGTAKKGEAIFHGKAICFSCHKVGKRGMDVGPNLTDIGGKFGKDYLLDSLINPSSAISFGYETANITTKAGKEYKGYFIDSDSDPLVIRDLAGNRTNLAKKDIAKKEMMKTSIMPSVKNLNLNAQEIADLTEYLSTLKK</sequence>
<dbReference type="Proteomes" id="UP000004947">
    <property type="component" value="Unassembled WGS sequence"/>
</dbReference>
<dbReference type="Pfam" id="PF13646">
    <property type="entry name" value="HEAT_2"/>
    <property type="match status" value="1"/>
</dbReference>
<dbReference type="EMBL" id="ABCK01000023">
    <property type="protein sequence ID" value="EDM25878.1"/>
    <property type="molecule type" value="Genomic_DNA"/>
</dbReference>
<dbReference type="GO" id="GO:0009055">
    <property type="term" value="F:electron transfer activity"/>
    <property type="evidence" value="ECO:0007669"/>
    <property type="project" value="InterPro"/>
</dbReference>
<organism evidence="7 8">
    <name type="scientific">Lentisphaera araneosa HTCC2155</name>
    <dbReference type="NCBI Taxonomy" id="313628"/>
    <lineage>
        <taxon>Bacteria</taxon>
        <taxon>Pseudomonadati</taxon>
        <taxon>Lentisphaerota</taxon>
        <taxon>Lentisphaeria</taxon>
        <taxon>Lentisphaerales</taxon>
        <taxon>Lentisphaeraceae</taxon>
        <taxon>Lentisphaera</taxon>
    </lineage>
</organism>
<keyword evidence="2 4" id="KW-0479">Metal-binding</keyword>
<dbReference type="STRING" id="313628.LNTAR_01687"/>
<dbReference type="SUPFAM" id="SSF49785">
    <property type="entry name" value="Galactose-binding domain-like"/>
    <property type="match status" value="2"/>
</dbReference>
<protein>
    <recommendedName>
        <fullName evidence="6">Cytochrome c domain-containing protein</fullName>
    </recommendedName>
</protein>
<dbReference type="InterPro" id="IPR013428">
    <property type="entry name" value="Membrane-bound_put_N"/>
</dbReference>
<evidence type="ECO:0000256" key="3">
    <source>
        <dbReference type="ARBA" id="ARBA00023004"/>
    </source>
</evidence>
<dbReference type="Pfam" id="PF08305">
    <property type="entry name" value="NPCBM"/>
    <property type="match status" value="2"/>
</dbReference>